<feature type="compositionally biased region" description="Low complexity" evidence="6">
    <location>
        <begin position="1"/>
        <end position="11"/>
    </location>
</feature>
<dbReference type="GO" id="GO:0003677">
    <property type="term" value="F:DNA binding"/>
    <property type="evidence" value="ECO:0007669"/>
    <property type="project" value="UniProtKB-KW"/>
</dbReference>
<evidence type="ECO:0000256" key="6">
    <source>
        <dbReference type="SAM" id="MobiDB-lite"/>
    </source>
</evidence>
<dbReference type="PANTHER" id="PTHR47663">
    <property type="entry name" value="XYLANOLYTIC TRANSCRIPTIONAL ACTIVATOR XLNR-RELATED"/>
    <property type="match status" value="1"/>
</dbReference>
<keyword evidence="4" id="KW-0804">Transcription</keyword>
<dbReference type="SUPFAM" id="SSF57701">
    <property type="entry name" value="Zn2/Cys6 DNA-binding domain"/>
    <property type="match status" value="1"/>
</dbReference>
<dbReference type="SUPFAM" id="SSF81995">
    <property type="entry name" value="beta-sandwich domain of Sec23/24"/>
    <property type="match status" value="1"/>
</dbReference>
<feature type="region of interest" description="Disordered" evidence="6">
    <location>
        <begin position="484"/>
        <end position="505"/>
    </location>
</feature>
<feature type="region of interest" description="Disordered" evidence="6">
    <location>
        <begin position="1"/>
        <end position="86"/>
    </location>
</feature>
<evidence type="ECO:0000256" key="3">
    <source>
        <dbReference type="ARBA" id="ARBA00023125"/>
    </source>
</evidence>
<dbReference type="GO" id="GO:0008270">
    <property type="term" value="F:zinc ion binding"/>
    <property type="evidence" value="ECO:0007669"/>
    <property type="project" value="InterPro"/>
</dbReference>
<feature type="compositionally biased region" description="Basic and acidic residues" evidence="6">
    <location>
        <begin position="134"/>
        <end position="149"/>
    </location>
</feature>
<protein>
    <submittedName>
        <fullName evidence="8">Quinic acid utilization activator</fullName>
    </submittedName>
</protein>
<evidence type="ECO:0000256" key="2">
    <source>
        <dbReference type="ARBA" id="ARBA00023015"/>
    </source>
</evidence>
<evidence type="ECO:0000259" key="7">
    <source>
        <dbReference type="PROSITE" id="PS50048"/>
    </source>
</evidence>
<keyword evidence="3" id="KW-0238">DNA-binding</keyword>
<dbReference type="Pfam" id="PF00172">
    <property type="entry name" value="Zn_clus"/>
    <property type="match status" value="1"/>
</dbReference>
<feature type="compositionally biased region" description="Low complexity" evidence="6">
    <location>
        <begin position="20"/>
        <end position="29"/>
    </location>
</feature>
<evidence type="ECO:0000256" key="1">
    <source>
        <dbReference type="ARBA" id="ARBA00022833"/>
    </source>
</evidence>
<evidence type="ECO:0000313" key="9">
    <source>
        <dbReference type="Proteomes" id="UP000785200"/>
    </source>
</evidence>
<dbReference type="SMART" id="SM00066">
    <property type="entry name" value="GAL4"/>
    <property type="match status" value="1"/>
</dbReference>
<evidence type="ECO:0000256" key="5">
    <source>
        <dbReference type="ARBA" id="ARBA00023242"/>
    </source>
</evidence>
<keyword evidence="2" id="KW-0805">Transcription regulation</keyword>
<feature type="domain" description="Zn(2)-C6 fungal-type" evidence="7">
    <location>
        <begin position="92"/>
        <end position="122"/>
    </location>
</feature>
<dbReference type="OrthoDB" id="5284003at2759"/>
<dbReference type="InterPro" id="IPR051439">
    <property type="entry name" value="XlnR/Xlr1"/>
</dbReference>
<feature type="compositionally biased region" description="Polar residues" evidence="6">
    <location>
        <begin position="62"/>
        <end position="75"/>
    </location>
</feature>
<comment type="caution">
    <text evidence="8">The sequence shown here is derived from an EMBL/GenBank/DDBJ whole genome shotgun (WGS) entry which is preliminary data.</text>
</comment>
<sequence length="719" mass="80652">MSSYSGHSSYPHHPPPPQHPQVHQQSAQSNDPLSHHSLPISPQYQYDAQPPQQHQQPLYNNEHINGNGTQDQQNAPPGGPAEAQKGNRLRKACDSCSVRKVKCDEAGPPCKACAALEIPCTFNRPSRRRGPPNRHAEEVKEREKRRRLEGSLGDFSTPTSPNNIAATLVAFSSSSVLNAESICPIDTLKLLVDDFFTYIHPLAPFPHEPSFRAAFQHREDLSNPSFLALLASMIGVLVASFPRRPRLHLKNQQRQNMFPSSISLVERCHKIAVEARGPGYLDKELTVYDAVTSYFLGLAAAYTFQWKVCRLYFGETLNIMRVLGAHKAENPLYLGTGNVPTTFGANVAQFDQQGQSDGKDYIKQEIGRRVFWIMFVGIRSMQQLGATFGELLIPPPTPSEPYPPLPIEVDDEYIFEKRVEPQPEGIRSKLAGFNIGIRIYETLTPLATMEMAYGIDQVFDWNRQKKVLEDALRNVKNVLHSVPPELHLQPSTQSGQYEPTDRQYYPPMTDYPGVRTNGSDMSQWADAEARRSLQFEIQKANIYASQLGTRSYIVEKYWNLYEVYEQMKADNDGASQGSPGLMATGLDGILPGSLTSNYDGIETLVAGERESIVQDLLRVLGSISQVNMEPNSGSFINKIRQIASTLIETPRKRKGPLALKSEEYLGRFLDVLMKLERISPGNRNESADGVIDEEEELRNWADLREYQMRFAQSGGFLVD</sequence>
<proteinExistence type="predicted"/>
<dbReference type="Gene3D" id="4.10.240.10">
    <property type="entry name" value="Zn(2)-C6 fungal-type DNA-binding domain"/>
    <property type="match status" value="1"/>
</dbReference>
<dbReference type="PROSITE" id="PS50048">
    <property type="entry name" value="ZN2_CY6_FUNGAL_2"/>
    <property type="match status" value="1"/>
</dbReference>
<keyword evidence="1" id="KW-0862">Zinc</keyword>
<name>A0A9P7AUV6_9HELO</name>
<reference evidence="8" key="1">
    <citation type="submission" date="2019-07" db="EMBL/GenBank/DDBJ databases">
        <title>Hyphodiscus hymeniophilus genome sequencing and assembly.</title>
        <authorList>
            <person name="Kramer G."/>
            <person name="Nodwell J."/>
        </authorList>
    </citation>
    <scope>NUCLEOTIDE SEQUENCE</scope>
    <source>
        <strain evidence="8">ATCC 34498</strain>
    </source>
</reference>
<dbReference type="GO" id="GO:0000981">
    <property type="term" value="F:DNA-binding transcription factor activity, RNA polymerase II-specific"/>
    <property type="evidence" value="ECO:0007669"/>
    <property type="project" value="InterPro"/>
</dbReference>
<dbReference type="CDD" id="cd12148">
    <property type="entry name" value="fungal_TF_MHR"/>
    <property type="match status" value="1"/>
</dbReference>
<dbReference type="InterPro" id="IPR036864">
    <property type="entry name" value="Zn2-C6_fun-type_DNA-bd_sf"/>
</dbReference>
<organism evidence="8 9">
    <name type="scientific">Hyphodiscus hymeniophilus</name>
    <dbReference type="NCBI Taxonomy" id="353542"/>
    <lineage>
        <taxon>Eukaryota</taxon>
        <taxon>Fungi</taxon>
        <taxon>Dikarya</taxon>
        <taxon>Ascomycota</taxon>
        <taxon>Pezizomycotina</taxon>
        <taxon>Leotiomycetes</taxon>
        <taxon>Helotiales</taxon>
        <taxon>Hyphodiscaceae</taxon>
        <taxon>Hyphodiscus</taxon>
    </lineage>
</organism>
<dbReference type="AlphaFoldDB" id="A0A9P7AUV6"/>
<dbReference type="EMBL" id="VNKQ01000013">
    <property type="protein sequence ID" value="KAG0647082.1"/>
    <property type="molecule type" value="Genomic_DNA"/>
</dbReference>
<dbReference type="PANTHER" id="PTHR47663:SF1">
    <property type="entry name" value="XYLANOLYTIC TRANSCRIPTIONAL ACTIVATOR XLNR-RELATED"/>
    <property type="match status" value="1"/>
</dbReference>
<keyword evidence="9" id="KW-1185">Reference proteome</keyword>
<feature type="compositionally biased region" description="Low complexity" evidence="6">
    <location>
        <begin position="42"/>
        <end position="59"/>
    </location>
</feature>
<dbReference type="PROSITE" id="PS00463">
    <property type="entry name" value="ZN2_CY6_FUNGAL_1"/>
    <property type="match status" value="1"/>
</dbReference>
<gene>
    <name evidence="8" type="ORF">D0Z07_7047</name>
</gene>
<evidence type="ECO:0000256" key="4">
    <source>
        <dbReference type="ARBA" id="ARBA00023163"/>
    </source>
</evidence>
<feature type="region of interest" description="Disordered" evidence="6">
    <location>
        <begin position="123"/>
        <end position="157"/>
    </location>
</feature>
<evidence type="ECO:0000313" key="8">
    <source>
        <dbReference type="EMBL" id="KAG0647082.1"/>
    </source>
</evidence>
<dbReference type="CDD" id="cd00067">
    <property type="entry name" value="GAL4"/>
    <property type="match status" value="1"/>
</dbReference>
<accession>A0A9P7AUV6</accession>
<dbReference type="Proteomes" id="UP000785200">
    <property type="component" value="Unassembled WGS sequence"/>
</dbReference>
<dbReference type="InterPro" id="IPR001138">
    <property type="entry name" value="Zn2Cys6_DnaBD"/>
</dbReference>
<keyword evidence="5" id="KW-0539">Nucleus</keyword>